<keyword evidence="1" id="KW-1133">Transmembrane helix</keyword>
<keyword evidence="1" id="KW-0812">Transmembrane</keyword>
<proteinExistence type="predicted"/>
<gene>
    <name evidence="2" type="ORF">P280DRAFT_116055</name>
</gene>
<dbReference type="Proteomes" id="UP000799753">
    <property type="component" value="Unassembled WGS sequence"/>
</dbReference>
<keyword evidence="1" id="KW-0472">Membrane</keyword>
<name>A0A6A6SDC9_9PLEO</name>
<accession>A0A6A6SDC9</accession>
<evidence type="ECO:0000313" key="2">
    <source>
        <dbReference type="EMBL" id="KAF2645272.1"/>
    </source>
</evidence>
<evidence type="ECO:0000256" key="1">
    <source>
        <dbReference type="SAM" id="Phobius"/>
    </source>
</evidence>
<reference evidence="2" key="1">
    <citation type="journal article" date="2020" name="Stud. Mycol.">
        <title>101 Dothideomycetes genomes: a test case for predicting lifestyles and emergence of pathogens.</title>
        <authorList>
            <person name="Haridas S."/>
            <person name="Albert R."/>
            <person name="Binder M."/>
            <person name="Bloem J."/>
            <person name="Labutti K."/>
            <person name="Salamov A."/>
            <person name="Andreopoulos B."/>
            <person name="Baker S."/>
            <person name="Barry K."/>
            <person name="Bills G."/>
            <person name="Bluhm B."/>
            <person name="Cannon C."/>
            <person name="Castanera R."/>
            <person name="Culley D."/>
            <person name="Daum C."/>
            <person name="Ezra D."/>
            <person name="Gonzalez J."/>
            <person name="Henrissat B."/>
            <person name="Kuo A."/>
            <person name="Liang C."/>
            <person name="Lipzen A."/>
            <person name="Lutzoni F."/>
            <person name="Magnuson J."/>
            <person name="Mondo S."/>
            <person name="Nolan M."/>
            <person name="Ohm R."/>
            <person name="Pangilinan J."/>
            <person name="Park H.-J."/>
            <person name="Ramirez L."/>
            <person name="Alfaro M."/>
            <person name="Sun H."/>
            <person name="Tritt A."/>
            <person name="Yoshinaga Y."/>
            <person name="Zwiers L.-H."/>
            <person name="Turgeon B."/>
            <person name="Goodwin S."/>
            <person name="Spatafora J."/>
            <person name="Crous P."/>
            <person name="Grigoriev I."/>
        </authorList>
    </citation>
    <scope>NUCLEOTIDE SEQUENCE</scope>
    <source>
        <strain evidence="2">CBS 473.64</strain>
    </source>
</reference>
<sequence>MSGTRLEIPFVDGEGWEGRFRRKQPRQGLEEDPGSSFFLSSIARYLPIFYRAPPIYLSIYHLLLLGYLAQFAMALHRFGSASFLACLLTN</sequence>
<dbReference type="AlphaFoldDB" id="A0A6A6SDC9"/>
<dbReference type="EMBL" id="MU006777">
    <property type="protein sequence ID" value="KAF2645272.1"/>
    <property type="molecule type" value="Genomic_DNA"/>
</dbReference>
<keyword evidence="3" id="KW-1185">Reference proteome</keyword>
<protein>
    <submittedName>
        <fullName evidence="2">Uncharacterized protein</fullName>
    </submittedName>
</protein>
<organism evidence="2 3">
    <name type="scientific">Massarina eburnea CBS 473.64</name>
    <dbReference type="NCBI Taxonomy" id="1395130"/>
    <lineage>
        <taxon>Eukaryota</taxon>
        <taxon>Fungi</taxon>
        <taxon>Dikarya</taxon>
        <taxon>Ascomycota</taxon>
        <taxon>Pezizomycotina</taxon>
        <taxon>Dothideomycetes</taxon>
        <taxon>Pleosporomycetidae</taxon>
        <taxon>Pleosporales</taxon>
        <taxon>Massarineae</taxon>
        <taxon>Massarinaceae</taxon>
        <taxon>Massarina</taxon>
    </lineage>
</organism>
<evidence type="ECO:0000313" key="3">
    <source>
        <dbReference type="Proteomes" id="UP000799753"/>
    </source>
</evidence>
<feature type="transmembrane region" description="Helical" evidence="1">
    <location>
        <begin position="55"/>
        <end position="75"/>
    </location>
</feature>